<dbReference type="Gene3D" id="3.40.50.2000">
    <property type="entry name" value="Glycogen Phosphorylase B"/>
    <property type="match status" value="2"/>
</dbReference>
<evidence type="ECO:0000259" key="1">
    <source>
        <dbReference type="Pfam" id="PF00534"/>
    </source>
</evidence>
<dbReference type="InterPro" id="IPR028098">
    <property type="entry name" value="Glyco_trans_4-like_N"/>
</dbReference>
<dbReference type="AlphaFoldDB" id="A0A2H0V7D6"/>
<dbReference type="InterPro" id="IPR050194">
    <property type="entry name" value="Glycosyltransferase_grp1"/>
</dbReference>
<protein>
    <submittedName>
        <fullName evidence="3">Glycosyltransferase family 4 protein</fullName>
    </submittedName>
</protein>
<evidence type="ECO:0000313" key="3">
    <source>
        <dbReference type="EMBL" id="PIR95005.1"/>
    </source>
</evidence>
<accession>A0A2H0V7D6</accession>
<comment type="caution">
    <text evidence="3">The sequence shown here is derived from an EMBL/GenBank/DDBJ whole genome shotgun (WGS) entry which is preliminary data.</text>
</comment>
<dbReference type="GO" id="GO:0016757">
    <property type="term" value="F:glycosyltransferase activity"/>
    <property type="evidence" value="ECO:0007669"/>
    <property type="project" value="InterPro"/>
</dbReference>
<dbReference type="PANTHER" id="PTHR45947:SF3">
    <property type="entry name" value="SULFOQUINOVOSYL TRANSFERASE SQD2"/>
    <property type="match status" value="1"/>
</dbReference>
<dbReference type="SUPFAM" id="SSF53756">
    <property type="entry name" value="UDP-Glycosyltransferase/glycogen phosphorylase"/>
    <property type="match status" value="1"/>
</dbReference>
<dbReference type="EMBL" id="PFAN01000061">
    <property type="protein sequence ID" value="PIR95005.1"/>
    <property type="molecule type" value="Genomic_DNA"/>
</dbReference>
<dbReference type="PANTHER" id="PTHR45947">
    <property type="entry name" value="SULFOQUINOVOSYL TRANSFERASE SQD2"/>
    <property type="match status" value="1"/>
</dbReference>
<sequence length="268" mass="31389">MIAAPQTTHICYCHTTTRYLWDYSQQYLEELPLNKFFKKIINMELSRLRQWDKAAAERVDFFIANSKNTQQRIKKYYGRDSIVIYPPVDTDRFNISEEKKDYFITGGRLTPYKRFDIAIKAFNKLNLPLKIFGEGPDKKRLQKMAMNNIEFLGKINESDKQKYLAEAQAFIHPQEEDFGIAAIEAQASGTPVIAYNKGGATETILHERTGLLFNQQSWEELADAVLRFNLHYSFDPRLVKENAERFRVDRFNNEIVKYITEITNNKEC</sequence>
<gene>
    <name evidence="3" type="ORF">COT95_01060</name>
</gene>
<name>A0A2H0V7D6_9BACT</name>
<evidence type="ECO:0000259" key="2">
    <source>
        <dbReference type="Pfam" id="PF13439"/>
    </source>
</evidence>
<keyword evidence="3" id="KW-0808">Transferase</keyword>
<feature type="domain" description="Glycosyltransferase subfamily 4-like N-terminal" evidence="2">
    <location>
        <begin position="6"/>
        <end position="92"/>
    </location>
</feature>
<dbReference type="Pfam" id="PF00534">
    <property type="entry name" value="Glycos_transf_1"/>
    <property type="match status" value="1"/>
</dbReference>
<dbReference type="InterPro" id="IPR001296">
    <property type="entry name" value="Glyco_trans_1"/>
</dbReference>
<proteinExistence type="predicted"/>
<dbReference type="Pfam" id="PF13439">
    <property type="entry name" value="Glyco_transf_4"/>
    <property type="match status" value="1"/>
</dbReference>
<evidence type="ECO:0000313" key="4">
    <source>
        <dbReference type="Proteomes" id="UP000228614"/>
    </source>
</evidence>
<organism evidence="3 4">
    <name type="scientific">Candidatus Falkowbacteria bacterium CG10_big_fil_rev_8_21_14_0_10_37_6</name>
    <dbReference type="NCBI Taxonomy" id="1974563"/>
    <lineage>
        <taxon>Bacteria</taxon>
        <taxon>Candidatus Falkowiibacteriota</taxon>
    </lineage>
</organism>
<feature type="domain" description="Glycosyl transferase family 1" evidence="1">
    <location>
        <begin position="93"/>
        <end position="228"/>
    </location>
</feature>
<dbReference type="Proteomes" id="UP000228614">
    <property type="component" value="Unassembled WGS sequence"/>
</dbReference>
<reference evidence="4" key="1">
    <citation type="submission" date="2017-09" db="EMBL/GenBank/DDBJ databases">
        <title>Depth-based differentiation of microbial function through sediment-hosted aquifers and enrichment of novel symbionts in the deep terrestrial subsurface.</title>
        <authorList>
            <person name="Probst A.J."/>
            <person name="Ladd B."/>
            <person name="Jarett J.K."/>
            <person name="Geller-Mcgrath D.E."/>
            <person name="Sieber C.M.K."/>
            <person name="Emerson J.B."/>
            <person name="Anantharaman K."/>
            <person name="Thomas B.C."/>
            <person name="Malmstrom R."/>
            <person name="Stieglmeier M."/>
            <person name="Klingl A."/>
            <person name="Woyke T."/>
            <person name="Ryan C.M."/>
            <person name="Banfield J.F."/>
        </authorList>
    </citation>
    <scope>NUCLEOTIDE SEQUENCE [LARGE SCALE GENOMIC DNA]</scope>
</reference>